<reference evidence="1" key="1">
    <citation type="submission" date="2024-04" db="EMBL/GenBank/DDBJ databases">
        <authorList>
            <consortium name="Molecular Ecology Group"/>
        </authorList>
    </citation>
    <scope>NUCLEOTIDE SEQUENCE</scope>
</reference>
<protein>
    <submittedName>
        <fullName evidence="1">Uncharacterized protein</fullName>
    </submittedName>
</protein>
<name>A0AAV2NWH8_9HYME</name>
<proteinExistence type="predicted"/>
<sequence length="74" mass="8892">MRDTREVEKSRRAIEISRDREIEESVTCRRLFARWRRLSKVHCCTDRKTDVRGICVSRKVRVKQVQIDCTNPTE</sequence>
<dbReference type="EMBL" id="OZ034828">
    <property type="protein sequence ID" value="CAL1684890.1"/>
    <property type="molecule type" value="Genomic_DNA"/>
</dbReference>
<gene>
    <name evidence="1" type="ORF">LPLAT_LOCUS10415</name>
</gene>
<dbReference type="Proteomes" id="UP001497644">
    <property type="component" value="Chromosome 5"/>
</dbReference>
<evidence type="ECO:0000313" key="2">
    <source>
        <dbReference type="Proteomes" id="UP001497644"/>
    </source>
</evidence>
<accession>A0AAV2NWH8</accession>
<dbReference type="AlphaFoldDB" id="A0AAV2NWH8"/>
<evidence type="ECO:0000313" key="1">
    <source>
        <dbReference type="EMBL" id="CAL1684890.1"/>
    </source>
</evidence>
<keyword evidence="2" id="KW-1185">Reference proteome</keyword>
<organism evidence="1 2">
    <name type="scientific">Lasius platythorax</name>
    <dbReference type="NCBI Taxonomy" id="488582"/>
    <lineage>
        <taxon>Eukaryota</taxon>
        <taxon>Metazoa</taxon>
        <taxon>Ecdysozoa</taxon>
        <taxon>Arthropoda</taxon>
        <taxon>Hexapoda</taxon>
        <taxon>Insecta</taxon>
        <taxon>Pterygota</taxon>
        <taxon>Neoptera</taxon>
        <taxon>Endopterygota</taxon>
        <taxon>Hymenoptera</taxon>
        <taxon>Apocrita</taxon>
        <taxon>Aculeata</taxon>
        <taxon>Formicoidea</taxon>
        <taxon>Formicidae</taxon>
        <taxon>Formicinae</taxon>
        <taxon>Lasius</taxon>
        <taxon>Lasius</taxon>
    </lineage>
</organism>